<protein>
    <submittedName>
        <fullName evidence="2">Uncharacterized protein</fullName>
    </submittedName>
</protein>
<dbReference type="EMBL" id="MT708548">
    <property type="protein sequence ID" value="QOV06138.1"/>
    <property type="molecule type" value="Genomic_DNA"/>
</dbReference>
<evidence type="ECO:0000313" key="2">
    <source>
        <dbReference type="EMBL" id="QOV06138.1"/>
    </source>
</evidence>
<reference evidence="2 3" key="1">
    <citation type="submission" date="2020-07" db="EMBL/GenBank/DDBJ databases">
        <title>Complete genome sequence of Streptomyces phage Salutena.</title>
        <authorList>
            <person name="Kim J.H."/>
            <person name="Higbee T."/>
            <person name="Clark J.D."/>
            <person name="Le T."/>
            <person name="Burrowes B.H."/>
            <person name="Liu M."/>
        </authorList>
    </citation>
    <scope>NUCLEOTIDE SEQUENCE [LARGE SCALE GENOMIC DNA]</scope>
</reference>
<evidence type="ECO:0000313" key="3">
    <source>
        <dbReference type="Proteomes" id="UP000594184"/>
    </source>
</evidence>
<dbReference type="Proteomes" id="UP000594184">
    <property type="component" value="Segment"/>
</dbReference>
<gene>
    <name evidence="2" type="ORF">CPT_Salutena_008</name>
</gene>
<evidence type="ECO:0000256" key="1">
    <source>
        <dbReference type="SAM" id="MobiDB-lite"/>
    </source>
</evidence>
<sequence length="158" mass="17368">MAELYWQPKGDSEKGPKDKLHKLIAELDGVQNEVWERTFEIAARAEALLVQHRAEGVAQIDMAKGDIDAYVVLEDKNANNTGSDKKSANSAASIEFGRSGYEVEVVDSAGNVIREYEVGAMEGLYILTEASHLPKKRRAVRTPKTVKIKARKRGGGRG</sequence>
<accession>A0A7S6U1Q4</accession>
<name>A0A7S6U1Q4_9CAUD</name>
<proteinExistence type="predicted"/>
<keyword evidence="3" id="KW-1185">Reference proteome</keyword>
<dbReference type="InterPro" id="IPR039452">
    <property type="entry name" value="DUF5403"/>
</dbReference>
<organism evidence="2 3">
    <name type="scientific">Streptomyces phage Salutena</name>
    <dbReference type="NCBI Taxonomy" id="2767576"/>
    <lineage>
        <taxon>Viruses</taxon>
        <taxon>Duplodnaviria</taxon>
        <taxon>Heunggongvirae</taxon>
        <taxon>Uroviricota</taxon>
        <taxon>Caudoviricetes</taxon>
        <taxon>Arquatrovirinae</taxon>
        <taxon>Salutenavirus</taxon>
        <taxon>Salutenavirus salutena</taxon>
    </lineage>
</organism>
<dbReference type="Pfam" id="PF17395">
    <property type="entry name" value="DUF5403"/>
    <property type="match status" value="1"/>
</dbReference>
<feature type="region of interest" description="Disordered" evidence="1">
    <location>
        <begin position="136"/>
        <end position="158"/>
    </location>
</feature>